<dbReference type="GO" id="GO:0015940">
    <property type="term" value="P:pantothenate biosynthetic process"/>
    <property type="evidence" value="ECO:0007669"/>
    <property type="project" value="InterPro"/>
</dbReference>
<dbReference type="SUPFAM" id="SSF51621">
    <property type="entry name" value="Phosphoenolpyruvate/pyruvate domain"/>
    <property type="match status" value="1"/>
</dbReference>
<dbReference type="InterPro" id="IPR003700">
    <property type="entry name" value="Pantoate_hydroxy_MeTrfase"/>
</dbReference>
<evidence type="ECO:0000256" key="2">
    <source>
        <dbReference type="ARBA" id="ARBA00008676"/>
    </source>
</evidence>
<sequence length="305" mass="31529">MSSLPSRPQDAANAADRPAVSFADLNEMARSGEPIVMVTAYDHPSASVAQDAGVDIILVGDSAAMVVLGHDSTLPITMDEMVMLSSAVRRGAHTPLIVGDMPFGSYEASDALAVKNAQRFIKEAGCDAVKLEGGGTSAQRARAIAAAGVPVMGHIGLTPQTAAALGGYKAQGRTAGAAASVLEDAMRLQDAGCFSIVIECVPSAVTEVIVEQLSIPTIGIGAGPSTAGQVLVYHDLLGLREGRTAKFVKPYATLRDSAIRAVTTYASEVRSGEYPGPEHGYSIEPAELNSLRQSLGQTKAPGRVQ</sequence>
<gene>
    <name evidence="5" type="ORF">UFOPK3444_00089</name>
</gene>
<accession>A0A6J7CM29</accession>
<proteinExistence type="inferred from homology"/>
<comment type="similarity">
    <text evidence="2">Belongs to the PanB family.</text>
</comment>
<dbReference type="PIRSF" id="PIRSF000388">
    <property type="entry name" value="Pantoate_hydroxy_MeTrfase"/>
    <property type="match status" value="1"/>
</dbReference>
<evidence type="ECO:0000256" key="3">
    <source>
        <dbReference type="ARBA" id="ARBA00012618"/>
    </source>
</evidence>
<dbReference type="GO" id="GO:0005739">
    <property type="term" value="C:mitochondrion"/>
    <property type="evidence" value="ECO:0007669"/>
    <property type="project" value="TreeGrafter"/>
</dbReference>
<protein>
    <recommendedName>
        <fullName evidence="3">3-methyl-2-oxobutanoate hydroxymethyltransferase</fullName>
        <ecNumber evidence="3">2.1.2.11</ecNumber>
    </recommendedName>
</protein>
<evidence type="ECO:0000313" key="5">
    <source>
        <dbReference type="EMBL" id="CAB4859407.1"/>
    </source>
</evidence>
<comment type="pathway">
    <text evidence="1">Cofactor biosynthesis; (R)-pantothenate biosynthesis; (R)-pantoate from 3-methyl-2-oxobutanoate: step 1/2.</text>
</comment>
<dbReference type="GO" id="GO:0003864">
    <property type="term" value="F:3-methyl-2-oxobutanoate hydroxymethyltransferase activity"/>
    <property type="evidence" value="ECO:0007669"/>
    <property type="project" value="UniProtKB-EC"/>
</dbReference>
<keyword evidence="4" id="KW-0808">Transferase</keyword>
<dbReference type="GO" id="GO:0000287">
    <property type="term" value="F:magnesium ion binding"/>
    <property type="evidence" value="ECO:0007669"/>
    <property type="project" value="TreeGrafter"/>
</dbReference>
<dbReference type="FunFam" id="3.20.20.60:FF:000003">
    <property type="entry name" value="3-methyl-2-oxobutanoate hydroxymethyltransferase"/>
    <property type="match status" value="1"/>
</dbReference>
<organism evidence="5">
    <name type="scientific">freshwater metagenome</name>
    <dbReference type="NCBI Taxonomy" id="449393"/>
    <lineage>
        <taxon>unclassified sequences</taxon>
        <taxon>metagenomes</taxon>
        <taxon>ecological metagenomes</taxon>
    </lineage>
</organism>
<dbReference type="PANTHER" id="PTHR20881:SF0">
    <property type="entry name" value="3-METHYL-2-OXOBUTANOATE HYDROXYMETHYLTRANSFERASE"/>
    <property type="match status" value="1"/>
</dbReference>
<dbReference type="CDD" id="cd06557">
    <property type="entry name" value="KPHMT-like"/>
    <property type="match status" value="1"/>
</dbReference>
<dbReference type="Gene3D" id="3.20.20.60">
    <property type="entry name" value="Phosphoenolpyruvate-binding domains"/>
    <property type="match status" value="1"/>
</dbReference>
<dbReference type="InterPro" id="IPR040442">
    <property type="entry name" value="Pyrv_kinase-like_dom_sf"/>
</dbReference>
<evidence type="ECO:0000256" key="4">
    <source>
        <dbReference type="ARBA" id="ARBA00022679"/>
    </source>
</evidence>
<dbReference type="EMBL" id="CAFBLU010000001">
    <property type="protein sequence ID" value="CAB4859407.1"/>
    <property type="molecule type" value="Genomic_DNA"/>
</dbReference>
<dbReference type="HAMAP" id="MF_00156">
    <property type="entry name" value="PanB"/>
    <property type="match status" value="1"/>
</dbReference>
<reference evidence="5" key="1">
    <citation type="submission" date="2020-05" db="EMBL/GenBank/DDBJ databases">
        <authorList>
            <person name="Chiriac C."/>
            <person name="Salcher M."/>
            <person name="Ghai R."/>
            <person name="Kavagutti S V."/>
        </authorList>
    </citation>
    <scope>NUCLEOTIDE SEQUENCE</scope>
</reference>
<dbReference type="EC" id="2.1.2.11" evidence="3"/>
<dbReference type="NCBIfam" id="TIGR00222">
    <property type="entry name" value="panB"/>
    <property type="match status" value="1"/>
</dbReference>
<dbReference type="InterPro" id="IPR015813">
    <property type="entry name" value="Pyrv/PenolPyrv_kinase-like_dom"/>
</dbReference>
<dbReference type="Pfam" id="PF02548">
    <property type="entry name" value="Pantoate_transf"/>
    <property type="match status" value="1"/>
</dbReference>
<dbReference type="NCBIfam" id="NF001452">
    <property type="entry name" value="PRK00311.1"/>
    <property type="match status" value="1"/>
</dbReference>
<dbReference type="AlphaFoldDB" id="A0A6J7CM29"/>
<dbReference type="PANTHER" id="PTHR20881">
    <property type="entry name" value="3-METHYL-2-OXOBUTANOATE HYDROXYMETHYLTRANSFERASE"/>
    <property type="match status" value="1"/>
</dbReference>
<name>A0A6J7CM29_9ZZZZ</name>
<evidence type="ECO:0000256" key="1">
    <source>
        <dbReference type="ARBA" id="ARBA00005033"/>
    </source>
</evidence>